<dbReference type="AlphaFoldDB" id="A0A4V1C8W3"/>
<keyword evidence="11" id="KW-1185">Reference proteome</keyword>
<evidence type="ECO:0000256" key="2">
    <source>
        <dbReference type="ARBA" id="ARBA00022556"/>
    </source>
</evidence>
<name>A0A4V1C8W3_9GAMM</name>
<keyword evidence="6 7" id="KW-0012">Acyltransferase</keyword>
<proteinExistence type="inferred from homology"/>
<dbReference type="SUPFAM" id="SSF51161">
    <property type="entry name" value="Trimeric LpxA-like enzymes"/>
    <property type="match status" value="1"/>
</dbReference>
<dbReference type="GO" id="GO:0016020">
    <property type="term" value="C:membrane"/>
    <property type="evidence" value="ECO:0007669"/>
    <property type="project" value="GOC"/>
</dbReference>
<feature type="domain" description="UDP-3-O-[3-hydroxymyristoyl] glucosamine N-acyltransferase non-repeat region" evidence="8">
    <location>
        <begin position="25"/>
        <end position="91"/>
    </location>
</feature>
<dbReference type="EMBL" id="CP032096">
    <property type="protein sequence ID" value="QBZ83304.1"/>
    <property type="molecule type" value="Genomic_DNA"/>
</dbReference>
<evidence type="ECO:0000259" key="8">
    <source>
        <dbReference type="Pfam" id="PF04613"/>
    </source>
</evidence>
<dbReference type="Gene3D" id="3.40.1390.10">
    <property type="entry name" value="MurE/MurF, N-terminal domain"/>
    <property type="match status" value="1"/>
</dbReference>
<evidence type="ECO:0000256" key="3">
    <source>
        <dbReference type="ARBA" id="ARBA00022679"/>
    </source>
</evidence>
<comment type="subunit">
    <text evidence="7">Homotrimer.</text>
</comment>
<dbReference type="Gene3D" id="2.160.10.10">
    <property type="entry name" value="Hexapeptide repeat proteins"/>
    <property type="match status" value="1"/>
</dbReference>
<dbReference type="EC" id="2.3.1.191" evidence="7"/>
<dbReference type="OrthoDB" id="9784739at2"/>
<dbReference type="Proteomes" id="UP000296201">
    <property type="component" value="Chromosome"/>
</dbReference>
<evidence type="ECO:0000313" key="10">
    <source>
        <dbReference type="EMBL" id="QBZ83304.1"/>
    </source>
</evidence>
<dbReference type="UniPathway" id="UPA00973"/>
<dbReference type="RefSeq" id="WP_135795936.1">
    <property type="nucleotide sequence ID" value="NZ_CP032096.1"/>
</dbReference>
<evidence type="ECO:0000256" key="5">
    <source>
        <dbReference type="ARBA" id="ARBA00023098"/>
    </source>
</evidence>
<comment type="pathway">
    <text evidence="7">Bacterial outer membrane biogenesis; LPS lipid A biosynthesis.</text>
</comment>
<evidence type="ECO:0000256" key="1">
    <source>
        <dbReference type="ARBA" id="ARBA00022516"/>
    </source>
</evidence>
<evidence type="ECO:0000313" key="11">
    <source>
        <dbReference type="Proteomes" id="UP000296201"/>
    </source>
</evidence>
<comment type="catalytic activity">
    <reaction evidence="7">
        <text>a UDP-3-O-[(3R)-3-hydroxyacyl]-alpha-D-glucosamine + a (3R)-hydroxyacyl-[ACP] = a UDP-2-N,3-O-bis[(3R)-3-hydroxyacyl]-alpha-D-glucosamine + holo-[ACP] + H(+)</text>
        <dbReference type="Rhea" id="RHEA:53836"/>
        <dbReference type="Rhea" id="RHEA-COMP:9685"/>
        <dbReference type="Rhea" id="RHEA-COMP:9945"/>
        <dbReference type="ChEBI" id="CHEBI:15378"/>
        <dbReference type="ChEBI" id="CHEBI:64479"/>
        <dbReference type="ChEBI" id="CHEBI:78827"/>
        <dbReference type="ChEBI" id="CHEBI:137740"/>
        <dbReference type="ChEBI" id="CHEBI:137748"/>
        <dbReference type="EC" id="2.3.1.191"/>
    </reaction>
</comment>
<evidence type="ECO:0000256" key="4">
    <source>
        <dbReference type="ARBA" id="ARBA00022737"/>
    </source>
</evidence>
<keyword evidence="2 7" id="KW-0441">Lipid A biosynthesis</keyword>
<gene>
    <name evidence="7 10" type="primary">lpxD</name>
    <name evidence="10" type="ORF">GHNINEIG_01356</name>
</gene>
<dbReference type="NCBIfam" id="TIGR01853">
    <property type="entry name" value="lipid_A_lpxD"/>
    <property type="match status" value="1"/>
</dbReference>
<dbReference type="GO" id="GO:0016410">
    <property type="term" value="F:N-acyltransferase activity"/>
    <property type="evidence" value="ECO:0007669"/>
    <property type="project" value="InterPro"/>
</dbReference>
<dbReference type="InterPro" id="IPR007691">
    <property type="entry name" value="LpxD"/>
</dbReference>
<reference evidence="10 11" key="1">
    <citation type="submission" date="2018-08" db="EMBL/GenBank/DDBJ databases">
        <title>Horizontal acquisition of hydrogen conversion ability and other habitat adaptations in Hydrogenovibrio crunogenus strains.</title>
        <authorList>
            <person name="Gonnella G."/>
            <person name="Adam N."/>
            <person name="Perner M."/>
        </authorList>
    </citation>
    <scope>NUCLEOTIDE SEQUENCE [LARGE SCALE GENOMIC DNA]</scope>
    <source>
        <strain evidence="10 11">SP-41</strain>
    </source>
</reference>
<evidence type="ECO:0000256" key="6">
    <source>
        <dbReference type="ARBA" id="ARBA00023315"/>
    </source>
</evidence>
<evidence type="ECO:0000259" key="9">
    <source>
        <dbReference type="Pfam" id="PF25087"/>
    </source>
</evidence>
<dbReference type="InterPro" id="IPR011004">
    <property type="entry name" value="Trimer_LpxA-like_sf"/>
</dbReference>
<evidence type="ECO:0000256" key="7">
    <source>
        <dbReference type="HAMAP-Rule" id="MF_00523"/>
    </source>
</evidence>
<feature type="active site" description="Proton acceptor" evidence="7">
    <location>
        <position position="240"/>
    </location>
</feature>
<dbReference type="PANTHER" id="PTHR43378">
    <property type="entry name" value="UDP-3-O-ACYLGLUCOSAMINE N-ACYLTRANSFERASE"/>
    <property type="match status" value="1"/>
</dbReference>
<dbReference type="HAMAP" id="MF_00523">
    <property type="entry name" value="LpxD"/>
    <property type="match status" value="1"/>
</dbReference>
<dbReference type="Pfam" id="PF04613">
    <property type="entry name" value="LpxD"/>
    <property type="match status" value="1"/>
</dbReference>
<accession>A0A4V1C8W3</accession>
<keyword evidence="5 7" id="KW-0443">Lipid metabolism</keyword>
<dbReference type="GO" id="GO:0009245">
    <property type="term" value="P:lipid A biosynthetic process"/>
    <property type="evidence" value="ECO:0007669"/>
    <property type="project" value="UniProtKB-UniRule"/>
</dbReference>
<dbReference type="GO" id="GO:0103118">
    <property type="term" value="F:UDP-3-O-[(3R)-3-hydroxyacyl]-glucosamine N-acyltransferase activity"/>
    <property type="evidence" value="ECO:0007669"/>
    <property type="project" value="UniProtKB-EC"/>
</dbReference>
<dbReference type="InterPro" id="IPR056729">
    <property type="entry name" value="GMPPB_C"/>
</dbReference>
<dbReference type="Gene3D" id="1.20.5.170">
    <property type="match status" value="1"/>
</dbReference>
<dbReference type="PANTHER" id="PTHR43378:SF2">
    <property type="entry name" value="UDP-3-O-ACYLGLUCOSAMINE N-ACYLTRANSFERASE 1, MITOCHONDRIAL-RELATED"/>
    <property type="match status" value="1"/>
</dbReference>
<keyword evidence="3 7" id="KW-0808">Transferase</keyword>
<organism evidence="10 11">
    <name type="scientific">Hydrogenovibrio crunogenus</name>
    <dbReference type="NCBI Taxonomy" id="39765"/>
    <lineage>
        <taxon>Bacteria</taxon>
        <taxon>Pseudomonadati</taxon>
        <taxon>Pseudomonadota</taxon>
        <taxon>Gammaproteobacteria</taxon>
        <taxon>Thiotrichales</taxon>
        <taxon>Piscirickettsiaceae</taxon>
        <taxon>Hydrogenovibrio</taxon>
    </lineage>
</organism>
<sequence length="347" mass="37355">MKLKNIVNYLKEAGIDVELKGDDSINVDQVSGLVEAQQNHISFLSDSKRLHELETTSAGVVLINPKFESLTTTTRLLVDNPYFAFAKVSQLLNPESFSAGIHASAVVDDSAKVAESAWIGENVVIGKRVTIEDHCFIGPGSVVLDDAVIGQKTRLVANVTVMHDCIIGKEVYLDPGCVIGGQGFGFANEQGEWHKIPQIGRVVIGDRVFVGVNANIHRGAINDTVIESNCIIDSLVHIAHNVSIGYGSAIASQVGFAGSTTVGKYCVFAGQAGINGHISITDKSYFAAKSGVTHSIKEPGSYSGFPAIPTPEWQKNMVRSKGLNKMAQKIKHLEKELQELKSKLEND</sequence>
<comment type="similarity">
    <text evidence="7">Belongs to the transferase hexapeptide repeat family. LpxD subfamily.</text>
</comment>
<dbReference type="InterPro" id="IPR020573">
    <property type="entry name" value="UDP_GlcNAc_AcTrfase_non-rep"/>
</dbReference>
<protein>
    <recommendedName>
        <fullName evidence="7">UDP-3-O-acylglucosamine N-acyltransferase</fullName>
        <ecNumber evidence="7">2.3.1.191</ecNumber>
    </recommendedName>
</protein>
<comment type="function">
    <text evidence="7">Catalyzes the N-acylation of UDP-3-O-acylglucosamine using 3-hydroxyacyl-ACP as the acyl donor. Is involved in the biosynthesis of lipid A, a phosphorylated glycolipid that anchors the lipopolysaccharide to the outer membrane of the cell.</text>
</comment>
<feature type="domain" description="Mannose-1-phosphate guanyltransferase C-terminal" evidence="9">
    <location>
        <begin position="104"/>
        <end position="180"/>
    </location>
</feature>
<keyword evidence="4 7" id="KW-0677">Repeat</keyword>
<keyword evidence="1 7" id="KW-0444">Lipid biosynthesis</keyword>
<dbReference type="Pfam" id="PF25087">
    <property type="entry name" value="GMPPB_C"/>
    <property type="match status" value="1"/>
</dbReference>
<dbReference type="NCBIfam" id="NF002060">
    <property type="entry name" value="PRK00892.1"/>
    <property type="match status" value="1"/>
</dbReference>
<dbReference type="CDD" id="cd03352">
    <property type="entry name" value="LbH_LpxD"/>
    <property type="match status" value="1"/>
</dbReference>